<dbReference type="CDD" id="cd02966">
    <property type="entry name" value="TlpA_like_family"/>
    <property type="match status" value="1"/>
</dbReference>
<reference evidence="4 5" key="1">
    <citation type="submission" date="2023-07" db="EMBL/GenBank/DDBJ databases">
        <title>Genomic Encyclopedia of Type Strains, Phase IV (KMG-IV): sequencing the most valuable type-strain genomes for metagenomic binning, comparative biology and taxonomic classification.</title>
        <authorList>
            <person name="Goeker M."/>
        </authorList>
    </citation>
    <scope>NUCLEOTIDE SEQUENCE [LARGE SCALE GENOMIC DNA]</scope>
    <source>
        <strain evidence="4 5">DSM 19154</strain>
    </source>
</reference>
<evidence type="ECO:0000256" key="1">
    <source>
        <dbReference type="ARBA" id="ARBA00023157"/>
    </source>
</evidence>
<dbReference type="PANTHER" id="PTHR42852:SF17">
    <property type="entry name" value="THIOREDOXIN-LIKE PROTEIN HI_1115"/>
    <property type="match status" value="1"/>
</dbReference>
<evidence type="ECO:0000313" key="4">
    <source>
        <dbReference type="EMBL" id="MDQ0207899.1"/>
    </source>
</evidence>
<feature type="domain" description="Thioredoxin" evidence="3">
    <location>
        <begin position="31"/>
        <end position="169"/>
    </location>
</feature>
<organism evidence="4 5">
    <name type="scientific">Alkalicoccobacillus murimartini</name>
    <dbReference type="NCBI Taxonomy" id="171685"/>
    <lineage>
        <taxon>Bacteria</taxon>
        <taxon>Bacillati</taxon>
        <taxon>Bacillota</taxon>
        <taxon>Bacilli</taxon>
        <taxon>Bacillales</taxon>
        <taxon>Bacillaceae</taxon>
        <taxon>Alkalicoccobacillus</taxon>
    </lineage>
</organism>
<name>A0ABT9YLJ2_9BACI</name>
<keyword evidence="5" id="KW-1185">Reference proteome</keyword>
<dbReference type="Pfam" id="PF00578">
    <property type="entry name" value="AhpC-TSA"/>
    <property type="match status" value="1"/>
</dbReference>
<proteinExistence type="predicted"/>
<feature type="signal peptide" evidence="2">
    <location>
        <begin position="1"/>
        <end position="28"/>
    </location>
</feature>
<evidence type="ECO:0000256" key="2">
    <source>
        <dbReference type="SAM" id="SignalP"/>
    </source>
</evidence>
<accession>A0ABT9YLJ2</accession>
<dbReference type="InterPro" id="IPR000866">
    <property type="entry name" value="AhpC/TSA"/>
</dbReference>
<dbReference type="GO" id="GO:0016853">
    <property type="term" value="F:isomerase activity"/>
    <property type="evidence" value="ECO:0007669"/>
    <property type="project" value="UniProtKB-KW"/>
</dbReference>
<dbReference type="InterPro" id="IPR013766">
    <property type="entry name" value="Thioredoxin_domain"/>
</dbReference>
<dbReference type="SUPFAM" id="SSF52833">
    <property type="entry name" value="Thioredoxin-like"/>
    <property type="match status" value="1"/>
</dbReference>
<keyword evidence="2" id="KW-0732">Signal</keyword>
<dbReference type="Proteomes" id="UP001225034">
    <property type="component" value="Unassembled WGS sequence"/>
</dbReference>
<dbReference type="EMBL" id="JAUSUA010000004">
    <property type="protein sequence ID" value="MDQ0207899.1"/>
    <property type="molecule type" value="Genomic_DNA"/>
</dbReference>
<feature type="chain" id="PRO_5045606072" evidence="2">
    <location>
        <begin position="29"/>
        <end position="171"/>
    </location>
</feature>
<evidence type="ECO:0000313" key="5">
    <source>
        <dbReference type="Proteomes" id="UP001225034"/>
    </source>
</evidence>
<dbReference type="PROSITE" id="PS51352">
    <property type="entry name" value="THIOREDOXIN_2"/>
    <property type="match status" value="1"/>
</dbReference>
<keyword evidence="4" id="KW-0413">Isomerase</keyword>
<evidence type="ECO:0000259" key="3">
    <source>
        <dbReference type="PROSITE" id="PS51352"/>
    </source>
</evidence>
<sequence length="171" mass="19311">MVGIYNRRIFVVVVLVCLVICSPLQVWAGSSSHSSSTPLVSLAGIEKTLADYKGKKVVVHFFATWCHPCQEEMPYIVSFSNQLKENGAVFVPIHLTKMDSDLGQLQSFLTHYEADFDPWLDEKGEMMQQYHVVGIPTTLFIDENGVVEQRMNGMLPQHEAESYIESIKKKS</sequence>
<protein>
    <submittedName>
        <fullName evidence="4">Thiol-disulfide isomerase/thioredoxin</fullName>
    </submittedName>
</protein>
<gene>
    <name evidence="4" type="ORF">J2S05_002708</name>
</gene>
<dbReference type="RefSeq" id="WP_306983556.1">
    <property type="nucleotide sequence ID" value="NZ_JAUSUA010000004.1"/>
</dbReference>
<keyword evidence="1" id="KW-1015">Disulfide bond</keyword>
<dbReference type="InterPro" id="IPR050553">
    <property type="entry name" value="Thioredoxin_ResA/DsbE_sf"/>
</dbReference>
<comment type="caution">
    <text evidence="4">The sequence shown here is derived from an EMBL/GenBank/DDBJ whole genome shotgun (WGS) entry which is preliminary data.</text>
</comment>
<dbReference type="Gene3D" id="3.40.30.10">
    <property type="entry name" value="Glutaredoxin"/>
    <property type="match status" value="1"/>
</dbReference>
<dbReference type="InterPro" id="IPR036249">
    <property type="entry name" value="Thioredoxin-like_sf"/>
</dbReference>
<dbReference type="PANTHER" id="PTHR42852">
    <property type="entry name" value="THIOL:DISULFIDE INTERCHANGE PROTEIN DSBE"/>
    <property type="match status" value="1"/>
</dbReference>